<evidence type="ECO:0000256" key="2">
    <source>
        <dbReference type="ARBA" id="ARBA00006739"/>
    </source>
</evidence>
<protein>
    <submittedName>
        <fullName evidence="7">GT2 family glycosyltransferase</fullName>
    </submittedName>
</protein>
<comment type="pathway">
    <text evidence="1">Cell wall biogenesis; cell wall polysaccharide biosynthesis.</text>
</comment>
<name>A0A2A9E2U4_9MICO</name>
<feature type="domain" description="Glycosyltransferase 2-like" evidence="6">
    <location>
        <begin position="2"/>
        <end position="115"/>
    </location>
</feature>
<comment type="caution">
    <text evidence="7">The sequence shown here is derived from an EMBL/GenBank/DDBJ whole genome shotgun (WGS) entry which is preliminary data.</text>
</comment>
<evidence type="ECO:0000256" key="1">
    <source>
        <dbReference type="ARBA" id="ARBA00004776"/>
    </source>
</evidence>
<proteinExistence type="inferred from homology"/>
<dbReference type="EMBL" id="PDJG01000001">
    <property type="protein sequence ID" value="PFG32532.1"/>
    <property type="molecule type" value="Genomic_DNA"/>
</dbReference>
<evidence type="ECO:0000256" key="4">
    <source>
        <dbReference type="ARBA" id="ARBA00022679"/>
    </source>
</evidence>
<dbReference type="Pfam" id="PF00535">
    <property type="entry name" value="Glycos_transf_2"/>
    <property type="match status" value="1"/>
</dbReference>
<feature type="transmembrane region" description="Helical" evidence="5">
    <location>
        <begin position="234"/>
        <end position="257"/>
    </location>
</feature>
<evidence type="ECO:0000313" key="8">
    <source>
        <dbReference type="Proteomes" id="UP000225548"/>
    </source>
</evidence>
<evidence type="ECO:0000313" key="7">
    <source>
        <dbReference type="EMBL" id="PFG32532.1"/>
    </source>
</evidence>
<dbReference type="OrthoDB" id="9771846at2"/>
<accession>A0A2A9E2U4</accession>
<keyword evidence="5" id="KW-0472">Membrane</keyword>
<sequence>MLAYGAEEFLAEAVAAVLASDGVEVELVLVDNGAAPEALARVPHDPRVTLLEPGRNLGFTGGVNLGAATVRSEVLALVNSDAIVEAQALRLLAEHLDDHGVGVAGATILLADSPDLINSAGNPLHVLGLSWAGDMDRPAASITGDRAVASASGACLAVRRSTWEDLGGFPEELFAYVEDMELSWRCWQRGLRVEVLADARALHHYEFSRSPLKMYLVERNRLLLLLTVHEARTLVLLGLPLLAFEIAILVVACVQGWGREKVRGWRWILTHQAWVRERRRLVQSTRTVPDARLVSMLTDTFDPAQTPLPPAAAPLESVLRAYWRLARRFLRDRRS</sequence>
<dbReference type="PANTHER" id="PTHR43179:SF12">
    <property type="entry name" value="GALACTOFURANOSYLTRANSFERASE GLFT2"/>
    <property type="match status" value="1"/>
</dbReference>
<keyword evidence="3" id="KW-0328">Glycosyltransferase</keyword>
<comment type="similarity">
    <text evidence="2">Belongs to the glycosyltransferase 2 family.</text>
</comment>
<dbReference type="PANTHER" id="PTHR43179">
    <property type="entry name" value="RHAMNOSYLTRANSFERASE WBBL"/>
    <property type="match status" value="1"/>
</dbReference>
<dbReference type="AlphaFoldDB" id="A0A2A9E2U4"/>
<evidence type="ECO:0000256" key="3">
    <source>
        <dbReference type="ARBA" id="ARBA00022676"/>
    </source>
</evidence>
<dbReference type="InterPro" id="IPR001173">
    <property type="entry name" value="Glyco_trans_2-like"/>
</dbReference>
<keyword evidence="4 7" id="KW-0808">Transferase</keyword>
<evidence type="ECO:0000256" key="5">
    <source>
        <dbReference type="SAM" id="Phobius"/>
    </source>
</evidence>
<dbReference type="Gene3D" id="3.90.550.10">
    <property type="entry name" value="Spore Coat Polysaccharide Biosynthesis Protein SpsA, Chain A"/>
    <property type="match status" value="1"/>
</dbReference>
<dbReference type="GO" id="GO:0016757">
    <property type="term" value="F:glycosyltransferase activity"/>
    <property type="evidence" value="ECO:0007669"/>
    <property type="project" value="UniProtKB-KW"/>
</dbReference>
<organism evidence="7 8">
    <name type="scientific">Sanguibacter antarcticus</name>
    <dbReference type="NCBI Taxonomy" id="372484"/>
    <lineage>
        <taxon>Bacteria</taxon>
        <taxon>Bacillati</taxon>
        <taxon>Actinomycetota</taxon>
        <taxon>Actinomycetes</taxon>
        <taxon>Micrococcales</taxon>
        <taxon>Sanguibacteraceae</taxon>
        <taxon>Sanguibacter</taxon>
    </lineage>
</organism>
<dbReference type="SUPFAM" id="SSF53448">
    <property type="entry name" value="Nucleotide-diphospho-sugar transferases"/>
    <property type="match status" value="1"/>
</dbReference>
<reference evidence="7 8" key="1">
    <citation type="submission" date="2017-10" db="EMBL/GenBank/DDBJ databases">
        <title>Sequencing the genomes of 1000 actinobacteria strains.</title>
        <authorList>
            <person name="Klenk H.-P."/>
        </authorList>
    </citation>
    <scope>NUCLEOTIDE SEQUENCE [LARGE SCALE GENOMIC DNA]</scope>
    <source>
        <strain evidence="7 8">DSM 18966</strain>
    </source>
</reference>
<dbReference type="Proteomes" id="UP000225548">
    <property type="component" value="Unassembled WGS sequence"/>
</dbReference>
<evidence type="ECO:0000259" key="6">
    <source>
        <dbReference type="Pfam" id="PF00535"/>
    </source>
</evidence>
<keyword evidence="5" id="KW-0812">Transmembrane</keyword>
<keyword evidence="5" id="KW-1133">Transmembrane helix</keyword>
<keyword evidence="8" id="KW-1185">Reference proteome</keyword>
<gene>
    <name evidence="7" type="ORF">ATL42_0372</name>
</gene>
<dbReference type="InterPro" id="IPR029044">
    <property type="entry name" value="Nucleotide-diphossugar_trans"/>
</dbReference>